<keyword evidence="14" id="KW-0496">Mitochondrion</keyword>
<dbReference type="InterPro" id="IPR038274">
    <property type="entry name" value="Atg6/Beclin_C_sf"/>
</dbReference>
<dbReference type="InterPro" id="IPR040455">
    <property type="entry name" value="Atg6_BARA"/>
</dbReference>
<dbReference type="AlphaFoldDB" id="A0A0B6ZFV7"/>
<dbReference type="Pfam" id="PF04111">
    <property type="entry name" value="APG6"/>
    <property type="match status" value="1"/>
</dbReference>
<feature type="coiled-coil region" evidence="18">
    <location>
        <begin position="172"/>
        <end position="262"/>
    </location>
</feature>
<evidence type="ECO:0000256" key="15">
    <source>
        <dbReference type="ARBA" id="ARBA00023136"/>
    </source>
</evidence>
<keyword evidence="12" id="KW-0333">Golgi apparatus</keyword>
<dbReference type="Gene3D" id="1.10.418.40">
    <property type="entry name" value="Autophagy protein 6/Beclin 1"/>
    <property type="match status" value="1"/>
</dbReference>
<comment type="similarity">
    <text evidence="6">Belongs to the beclin family.</text>
</comment>
<dbReference type="GO" id="GO:0045324">
    <property type="term" value="P:late endosome to vacuole transport"/>
    <property type="evidence" value="ECO:0007669"/>
    <property type="project" value="TreeGrafter"/>
</dbReference>
<evidence type="ECO:0000259" key="19">
    <source>
        <dbReference type="Pfam" id="PF04111"/>
    </source>
</evidence>
<evidence type="ECO:0000256" key="14">
    <source>
        <dbReference type="ARBA" id="ARBA00023128"/>
    </source>
</evidence>
<evidence type="ECO:0000256" key="16">
    <source>
        <dbReference type="ARBA" id="ARBA00023306"/>
    </source>
</evidence>
<accession>A0A0B6ZFV7</accession>
<evidence type="ECO:0000256" key="17">
    <source>
        <dbReference type="ARBA" id="ARBA00023329"/>
    </source>
</evidence>
<proteinExistence type="inferred from homology"/>
<keyword evidence="11" id="KW-0256">Endoplasmic reticulum</keyword>
<dbReference type="GO" id="GO:0000407">
    <property type="term" value="C:phagophore assembly site"/>
    <property type="evidence" value="ECO:0007669"/>
    <property type="project" value="TreeGrafter"/>
</dbReference>
<reference evidence="22" key="1">
    <citation type="submission" date="2014-12" db="EMBL/GenBank/DDBJ databases">
        <title>Insight into the proteome of Arion vulgaris.</title>
        <authorList>
            <person name="Aradska J."/>
            <person name="Bulat T."/>
            <person name="Smidak R."/>
            <person name="Sarate P."/>
            <person name="Gangsoo J."/>
            <person name="Sialana F."/>
            <person name="Bilban M."/>
            <person name="Lubec G."/>
        </authorList>
    </citation>
    <scope>NUCLEOTIDE SEQUENCE</scope>
    <source>
        <tissue evidence="22">Skin</tissue>
    </source>
</reference>
<evidence type="ECO:0000256" key="11">
    <source>
        <dbReference type="ARBA" id="ARBA00022824"/>
    </source>
</evidence>
<gene>
    <name evidence="22" type="primary">ORF62723</name>
</gene>
<keyword evidence="16" id="KW-0131">Cell cycle</keyword>
<evidence type="ECO:0000259" key="21">
    <source>
        <dbReference type="Pfam" id="PF17675"/>
    </source>
</evidence>
<keyword evidence="15" id="KW-0472">Membrane</keyword>
<evidence type="ECO:0000256" key="18">
    <source>
        <dbReference type="SAM" id="Coils"/>
    </source>
</evidence>
<evidence type="ECO:0000256" key="6">
    <source>
        <dbReference type="ARBA" id="ARBA00005965"/>
    </source>
</evidence>
<evidence type="ECO:0000256" key="4">
    <source>
        <dbReference type="ARBA" id="ARBA00004419"/>
    </source>
</evidence>
<dbReference type="GO" id="GO:0051301">
    <property type="term" value="P:cell division"/>
    <property type="evidence" value="ECO:0007669"/>
    <property type="project" value="UniProtKB-KW"/>
</dbReference>
<organism evidence="22">
    <name type="scientific">Arion vulgaris</name>
    <dbReference type="NCBI Taxonomy" id="1028688"/>
    <lineage>
        <taxon>Eukaryota</taxon>
        <taxon>Metazoa</taxon>
        <taxon>Spiralia</taxon>
        <taxon>Lophotrochozoa</taxon>
        <taxon>Mollusca</taxon>
        <taxon>Gastropoda</taxon>
        <taxon>Heterobranchia</taxon>
        <taxon>Euthyneura</taxon>
        <taxon>Panpulmonata</taxon>
        <taxon>Eupulmonata</taxon>
        <taxon>Stylommatophora</taxon>
        <taxon>Helicina</taxon>
        <taxon>Arionoidea</taxon>
        <taxon>Arionidae</taxon>
        <taxon>Arion</taxon>
    </lineage>
</organism>
<comment type="subcellular location">
    <subcellularLocation>
        <location evidence="4">Cytoplasmic vesicle</location>
        <location evidence="4">Autophagosome</location>
    </subcellularLocation>
    <subcellularLocation>
        <location evidence="3">Endoplasmic reticulum membrane</location>
        <topology evidence="3">Peripheral membrane protein</topology>
    </subcellularLocation>
    <subcellularLocation>
        <location evidence="5">Endosome membrane</location>
        <topology evidence="5">Peripheral membrane protein</topology>
    </subcellularLocation>
    <subcellularLocation>
        <location evidence="1">Golgi apparatus</location>
        <location evidence="1">trans-Golgi network membrane</location>
        <topology evidence="1">Peripheral membrane protein</topology>
    </subcellularLocation>
    <subcellularLocation>
        <location evidence="2">Mitochondrion membrane</location>
        <topology evidence="2">Peripheral membrane protein</topology>
    </subcellularLocation>
</comment>
<evidence type="ECO:0000256" key="12">
    <source>
        <dbReference type="ARBA" id="ARBA00023034"/>
    </source>
</evidence>
<evidence type="ECO:0000256" key="2">
    <source>
        <dbReference type="ARBA" id="ARBA00004318"/>
    </source>
</evidence>
<sequence>MSNARVEAGKSGSYPAQFFCQKCNLPLKLDSSFCSGEIDVLRDLFKELTEPLSTISDMEESIQIIRHEEFEETVDFRRIVIPRSGFEESNDFTLVDHLGPGSMDSLSIRSKVTGQLFDLMSGQSDIDHPLCEECTDHLLDNLDHQLKIVEDESKEYKEFLDRLGYSEDVINESELDEELKQLMQEEKRLQQELAQAERDRAKIADEMVLEKEKAKKLDEEEEKYWQEFNDQTRVAIELEDEQKSVDNQLKYAQAQLDRLKKTNVFNATFHIWHDEEFGTINDFRLGRLPAKTIDWSEINAAWGQVVLLLVSLANKIGLKFKKYRPVPYGNHSYIEVLDEKKELPLYGSGGIRFLWDTKFDSAMVAFLECLQQFRDEVEKEDSSFNLPYKMSKGKIYEVENTHYSIKMQFNSEEQWTKALKYMLTNLKWALAWLSSRKSLGD</sequence>
<dbReference type="Gene3D" id="6.10.250.3110">
    <property type="match status" value="1"/>
</dbReference>
<protein>
    <recommendedName>
        <fullName evidence="7">Beclin-1</fullName>
    </recommendedName>
</protein>
<name>A0A0B6ZFV7_9EUPU</name>
<evidence type="ECO:0000313" key="22">
    <source>
        <dbReference type="EMBL" id="CEK67464.1"/>
    </source>
</evidence>
<dbReference type="GO" id="GO:0031966">
    <property type="term" value="C:mitochondrial membrane"/>
    <property type="evidence" value="ECO:0007669"/>
    <property type="project" value="UniProtKB-SubCell"/>
</dbReference>
<dbReference type="GO" id="GO:0006995">
    <property type="term" value="P:cellular response to nitrogen starvation"/>
    <property type="evidence" value="ECO:0007669"/>
    <property type="project" value="TreeGrafter"/>
</dbReference>
<evidence type="ECO:0000256" key="3">
    <source>
        <dbReference type="ARBA" id="ARBA00004406"/>
    </source>
</evidence>
<dbReference type="GO" id="GO:0043548">
    <property type="term" value="F:phosphatidylinositol 3-kinase binding"/>
    <property type="evidence" value="ECO:0007669"/>
    <property type="project" value="TreeGrafter"/>
</dbReference>
<dbReference type="GO" id="GO:0000423">
    <property type="term" value="P:mitophagy"/>
    <property type="evidence" value="ECO:0007669"/>
    <property type="project" value="TreeGrafter"/>
</dbReference>
<evidence type="ECO:0000256" key="7">
    <source>
        <dbReference type="ARBA" id="ARBA00018490"/>
    </source>
</evidence>
<evidence type="ECO:0000259" key="20">
    <source>
        <dbReference type="Pfam" id="PF15285"/>
    </source>
</evidence>
<keyword evidence="13 18" id="KW-0175">Coiled coil</keyword>
<dbReference type="Pfam" id="PF15285">
    <property type="entry name" value="BH3"/>
    <property type="match status" value="1"/>
</dbReference>
<keyword evidence="17" id="KW-0968">Cytoplasmic vesicle</keyword>
<feature type="domain" description="Beclin-1 BH3" evidence="20">
    <location>
        <begin position="101"/>
        <end position="123"/>
    </location>
</feature>
<evidence type="ECO:0000256" key="8">
    <source>
        <dbReference type="ARBA" id="ARBA00022490"/>
    </source>
</evidence>
<keyword evidence="8" id="KW-0963">Cytoplasm</keyword>
<dbReference type="EMBL" id="HACG01020599">
    <property type="protein sequence ID" value="CEK67464.1"/>
    <property type="molecule type" value="Transcribed_RNA"/>
</dbReference>
<dbReference type="GO" id="GO:0010008">
    <property type="term" value="C:endosome membrane"/>
    <property type="evidence" value="ECO:0007669"/>
    <property type="project" value="UniProtKB-SubCell"/>
</dbReference>
<evidence type="ECO:0000256" key="9">
    <source>
        <dbReference type="ARBA" id="ARBA00022618"/>
    </source>
</evidence>
<evidence type="ECO:0000256" key="13">
    <source>
        <dbReference type="ARBA" id="ARBA00023054"/>
    </source>
</evidence>
<dbReference type="PANTHER" id="PTHR12768:SF4">
    <property type="entry name" value="BECLIN-1"/>
    <property type="match status" value="1"/>
</dbReference>
<dbReference type="GO" id="GO:0005794">
    <property type="term" value="C:Golgi apparatus"/>
    <property type="evidence" value="ECO:0007669"/>
    <property type="project" value="UniProtKB-SubCell"/>
</dbReference>
<feature type="domain" description="Atg6/beclin coiled-coil" evidence="21">
    <location>
        <begin position="129"/>
        <end position="256"/>
    </location>
</feature>
<dbReference type="InterPro" id="IPR041691">
    <property type="entry name" value="Atg6/beclin_CC"/>
</dbReference>
<evidence type="ECO:0000256" key="5">
    <source>
        <dbReference type="ARBA" id="ARBA00004481"/>
    </source>
</evidence>
<dbReference type="GO" id="GO:0034271">
    <property type="term" value="C:phosphatidylinositol 3-kinase complex, class III, type I"/>
    <property type="evidence" value="ECO:0007669"/>
    <property type="project" value="TreeGrafter"/>
</dbReference>
<dbReference type="GO" id="GO:0030674">
    <property type="term" value="F:protein-macromolecule adaptor activity"/>
    <property type="evidence" value="ECO:0007669"/>
    <property type="project" value="TreeGrafter"/>
</dbReference>
<dbReference type="InterPro" id="IPR029318">
    <property type="entry name" value="BH3_dom"/>
</dbReference>
<dbReference type="FunFam" id="1.10.418.40:FF:000001">
    <property type="entry name" value="beclin-1 isoform X1"/>
    <property type="match status" value="1"/>
</dbReference>
<dbReference type="Pfam" id="PF17675">
    <property type="entry name" value="APG6_N"/>
    <property type="match status" value="1"/>
</dbReference>
<dbReference type="GO" id="GO:0005789">
    <property type="term" value="C:endoplasmic reticulum membrane"/>
    <property type="evidence" value="ECO:0007669"/>
    <property type="project" value="UniProtKB-SubCell"/>
</dbReference>
<dbReference type="GO" id="GO:0000045">
    <property type="term" value="P:autophagosome assembly"/>
    <property type="evidence" value="ECO:0007669"/>
    <property type="project" value="TreeGrafter"/>
</dbReference>
<evidence type="ECO:0000256" key="10">
    <source>
        <dbReference type="ARBA" id="ARBA00022753"/>
    </source>
</evidence>
<dbReference type="InterPro" id="IPR007243">
    <property type="entry name" value="Atg6/Beclin"/>
</dbReference>
<evidence type="ECO:0000256" key="1">
    <source>
        <dbReference type="ARBA" id="ARBA00004150"/>
    </source>
</evidence>
<dbReference type="GO" id="GO:0034272">
    <property type="term" value="C:phosphatidylinositol 3-kinase complex, class III, type II"/>
    <property type="evidence" value="ECO:0007669"/>
    <property type="project" value="TreeGrafter"/>
</dbReference>
<dbReference type="GO" id="GO:0005776">
    <property type="term" value="C:autophagosome"/>
    <property type="evidence" value="ECO:0007669"/>
    <property type="project" value="UniProtKB-SubCell"/>
</dbReference>
<keyword evidence="10" id="KW-0967">Endosome</keyword>
<keyword evidence="9" id="KW-0132">Cell division</keyword>
<dbReference type="PANTHER" id="PTHR12768">
    <property type="entry name" value="BECLIN 1"/>
    <property type="match status" value="1"/>
</dbReference>
<feature type="domain" description="Atg6 BARA" evidence="19">
    <location>
        <begin position="259"/>
        <end position="435"/>
    </location>
</feature>